<dbReference type="SUPFAM" id="SSF54403">
    <property type="entry name" value="Cystatin/monellin"/>
    <property type="match status" value="1"/>
</dbReference>
<keyword evidence="3 4" id="KW-0789">Thiol protease inhibitor</keyword>
<sequence>MAAPPALGGIRDLPDNENSAEIDELARFAVEEHNKKQNTLLEFGKVLKARVQVVAGNMSFSTLSPLETPPPEQAGDQMLLHVWCSSMYEVNKSMEIASHLNLDIMLFIVMYAESNQIAK</sequence>
<keyword evidence="2 4" id="KW-0646">Protease inhibitor</keyword>
<evidence type="ECO:0000256" key="2">
    <source>
        <dbReference type="ARBA" id="ARBA00022690"/>
    </source>
</evidence>
<dbReference type="EMBL" id="JAGGNH010000002">
    <property type="protein sequence ID" value="KAJ0980875.1"/>
    <property type="molecule type" value="Genomic_DNA"/>
</dbReference>
<dbReference type="PANTHER" id="PTHR11413:SF110">
    <property type="entry name" value="CYSTEINE PROTEINASE INHIBITOR 6"/>
    <property type="match status" value="1"/>
</dbReference>
<comment type="similarity">
    <text evidence="1 4">Belongs to the cystatin family. Phytocystatin subfamily.</text>
</comment>
<evidence type="ECO:0000256" key="4">
    <source>
        <dbReference type="RuleBase" id="RU362130"/>
    </source>
</evidence>
<accession>A0A9D5CYV9</accession>
<dbReference type="PANTHER" id="PTHR11413">
    <property type="entry name" value="CYSTATIN FAMILY MEMBER"/>
    <property type="match status" value="1"/>
</dbReference>
<organism evidence="6 7">
    <name type="scientific">Dioscorea zingiberensis</name>
    <dbReference type="NCBI Taxonomy" id="325984"/>
    <lineage>
        <taxon>Eukaryota</taxon>
        <taxon>Viridiplantae</taxon>
        <taxon>Streptophyta</taxon>
        <taxon>Embryophyta</taxon>
        <taxon>Tracheophyta</taxon>
        <taxon>Spermatophyta</taxon>
        <taxon>Magnoliopsida</taxon>
        <taxon>Liliopsida</taxon>
        <taxon>Dioscoreales</taxon>
        <taxon>Dioscoreaceae</taxon>
        <taxon>Dioscorea</taxon>
    </lineage>
</organism>
<dbReference type="CDD" id="cd00042">
    <property type="entry name" value="CY"/>
    <property type="match status" value="1"/>
</dbReference>
<dbReference type="InterPro" id="IPR027214">
    <property type="entry name" value="Cystatin"/>
</dbReference>
<keyword evidence="7" id="KW-1185">Reference proteome</keyword>
<evidence type="ECO:0000313" key="7">
    <source>
        <dbReference type="Proteomes" id="UP001085076"/>
    </source>
</evidence>
<dbReference type="AlphaFoldDB" id="A0A9D5CYV9"/>
<evidence type="ECO:0000256" key="3">
    <source>
        <dbReference type="ARBA" id="ARBA00022704"/>
    </source>
</evidence>
<comment type="caution">
    <text evidence="6">The sequence shown here is derived from an EMBL/GenBank/DDBJ whole genome shotgun (WGS) entry which is preliminary data.</text>
</comment>
<dbReference type="Proteomes" id="UP001085076">
    <property type="component" value="Miscellaneous, Linkage group lg02"/>
</dbReference>
<evidence type="ECO:0000313" key="6">
    <source>
        <dbReference type="EMBL" id="KAJ0980875.1"/>
    </source>
</evidence>
<dbReference type="GO" id="GO:0004869">
    <property type="term" value="F:cysteine-type endopeptidase inhibitor activity"/>
    <property type="evidence" value="ECO:0007669"/>
    <property type="project" value="UniProtKB-KW"/>
</dbReference>
<protein>
    <recommendedName>
        <fullName evidence="4">Cysteine proteinase inhibitor</fullName>
    </recommendedName>
</protein>
<dbReference type="Gene3D" id="3.10.450.10">
    <property type="match status" value="1"/>
</dbReference>
<evidence type="ECO:0000256" key="1">
    <source>
        <dbReference type="ARBA" id="ARBA00007233"/>
    </source>
</evidence>
<proteinExistence type="inferred from homology"/>
<dbReference type="InterPro" id="IPR000010">
    <property type="entry name" value="Cystatin_dom"/>
</dbReference>
<reference evidence="6" key="2">
    <citation type="journal article" date="2022" name="Hortic Res">
        <title>The genome of Dioscorea zingiberensis sheds light on the biosynthesis, origin and evolution of the medicinally important diosgenin saponins.</title>
        <authorList>
            <person name="Li Y."/>
            <person name="Tan C."/>
            <person name="Li Z."/>
            <person name="Guo J."/>
            <person name="Li S."/>
            <person name="Chen X."/>
            <person name="Wang C."/>
            <person name="Dai X."/>
            <person name="Yang H."/>
            <person name="Song W."/>
            <person name="Hou L."/>
            <person name="Xu J."/>
            <person name="Tong Z."/>
            <person name="Xu A."/>
            <person name="Yuan X."/>
            <person name="Wang W."/>
            <person name="Yang Q."/>
            <person name="Chen L."/>
            <person name="Sun Z."/>
            <person name="Wang K."/>
            <person name="Pan B."/>
            <person name="Chen J."/>
            <person name="Bao Y."/>
            <person name="Liu F."/>
            <person name="Qi X."/>
            <person name="Gang D.R."/>
            <person name="Wen J."/>
            <person name="Li J."/>
        </authorList>
    </citation>
    <scope>NUCLEOTIDE SEQUENCE</scope>
    <source>
        <strain evidence="6">Dzin_1.0</strain>
    </source>
</reference>
<reference evidence="6" key="1">
    <citation type="submission" date="2021-03" db="EMBL/GenBank/DDBJ databases">
        <authorList>
            <person name="Li Z."/>
            <person name="Yang C."/>
        </authorList>
    </citation>
    <scope>NUCLEOTIDE SEQUENCE</scope>
    <source>
        <strain evidence="6">Dzin_1.0</strain>
        <tissue evidence="6">Leaf</tissue>
    </source>
</reference>
<evidence type="ECO:0000259" key="5">
    <source>
        <dbReference type="SMART" id="SM00043"/>
    </source>
</evidence>
<feature type="domain" description="Cystatin" evidence="5">
    <location>
        <begin position="5"/>
        <end position="94"/>
    </location>
</feature>
<name>A0A9D5CYV9_9LILI</name>
<dbReference type="InterPro" id="IPR046350">
    <property type="entry name" value="Cystatin_sf"/>
</dbReference>
<dbReference type="Pfam" id="PF00031">
    <property type="entry name" value="Cystatin"/>
    <property type="match status" value="1"/>
</dbReference>
<dbReference type="SMART" id="SM00043">
    <property type="entry name" value="CY"/>
    <property type="match status" value="1"/>
</dbReference>
<dbReference type="OrthoDB" id="1908104at2759"/>
<gene>
    <name evidence="6" type="ORF">J5N97_009130</name>
</gene>